<reference evidence="1 2" key="1">
    <citation type="submission" date="2018-03" db="EMBL/GenBank/DDBJ databases">
        <title>Draft Genome Sequences of the Obligatory Marine Myxobacteria Enhygromyxa salina SWB007.</title>
        <authorList>
            <person name="Poehlein A."/>
            <person name="Moghaddam J.A."/>
            <person name="Harms H."/>
            <person name="Alanjari M."/>
            <person name="Koenig G.M."/>
            <person name="Daniel R."/>
            <person name="Schaeberle T.F."/>
        </authorList>
    </citation>
    <scope>NUCLEOTIDE SEQUENCE [LARGE SCALE GENOMIC DNA]</scope>
    <source>
        <strain evidence="1 2">SWB007</strain>
    </source>
</reference>
<comment type="caution">
    <text evidence="1">The sequence shown here is derived from an EMBL/GenBank/DDBJ whole genome shotgun (WGS) entry which is preliminary data.</text>
</comment>
<dbReference type="OrthoDB" id="5495367at2"/>
<dbReference type="RefSeq" id="WP_146158510.1">
    <property type="nucleotide sequence ID" value="NZ_PVNL01000135.1"/>
</dbReference>
<protein>
    <submittedName>
        <fullName evidence="1">Uncharacterized protein</fullName>
    </submittedName>
</protein>
<accession>A0A2S9XTQ2</accession>
<dbReference type="Proteomes" id="UP000238823">
    <property type="component" value="Unassembled WGS sequence"/>
</dbReference>
<dbReference type="AlphaFoldDB" id="A0A2S9XTQ2"/>
<proteinExistence type="predicted"/>
<evidence type="ECO:0000313" key="2">
    <source>
        <dbReference type="Proteomes" id="UP000238823"/>
    </source>
</evidence>
<evidence type="ECO:0000313" key="1">
    <source>
        <dbReference type="EMBL" id="PRP96214.1"/>
    </source>
</evidence>
<gene>
    <name evidence="1" type="ORF">ENSA7_70280</name>
</gene>
<dbReference type="EMBL" id="PVNL01000135">
    <property type="protein sequence ID" value="PRP96214.1"/>
    <property type="molecule type" value="Genomic_DNA"/>
</dbReference>
<sequence>MSASGHPFASLVGFAASSSICLSSLIMAGCAQDLPDPRLIINHRVLAIQTGVTASPFPDQAPDPERPKAQALPFETVTITPYIVNEAGIVDPDTLDIVWLACELTPGLGLFACISAATPVALADIPECTAPSFDALMGDELPELVSPCVIGREGTPEYVAPLSANVFVSGAIELTMIAGVPGGTSTDTCAAELLRGEYDLPDDCLYAVQRLNIGPVELLLSIAASFGLEIPGFEIPDPEDIPEPDHNPRISQVRVGIINDEGEQVGNAQIVPFGGVVSAPREVRLQVEVDSPKEDLQTYSIPVNNGESYEERSEAYQGDWYRTWGRLLSGTSDDPMSYNQWVLTQDEQDETEAPADGRARMYYVVRDGRQGVNWFWFEVEVTEPEPVP</sequence>
<organism evidence="1 2">
    <name type="scientific">Enhygromyxa salina</name>
    <dbReference type="NCBI Taxonomy" id="215803"/>
    <lineage>
        <taxon>Bacteria</taxon>
        <taxon>Pseudomonadati</taxon>
        <taxon>Myxococcota</taxon>
        <taxon>Polyangia</taxon>
        <taxon>Nannocystales</taxon>
        <taxon>Nannocystaceae</taxon>
        <taxon>Enhygromyxa</taxon>
    </lineage>
</organism>
<name>A0A2S9XTQ2_9BACT</name>